<evidence type="ECO:0000313" key="2">
    <source>
        <dbReference type="Proteomes" id="UP001497382"/>
    </source>
</evidence>
<gene>
    <name evidence="1" type="ORF">LARSCL_LOCUS17697</name>
</gene>
<evidence type="ECO:0000313" key="1">
    <source>
        <dbReference type="EMBL" id="CAL1292506.1"/>
    </source>
</evidence>
<protein>
    <submittedName>
        <fullName evidence="1">Uncharacterized protein</fullName>
    </submittedName>
</protein>
<sequence>PRDGGGRIWQRGPPAVEIVCVRPAHGSSAASKGGVPLALDFSLAVEGPGGAADRNVFVYRACRMKDIQLAEVKEGKMNS</sequence>
<accession>A0AAV2B9H7</accession>
<reference evidence="1 2" key="1">
    <citation type="submission" date="2024-04" db="EMBL/GenBank/DDBJ databases">
        <authorList>
            <person name="Rising A."/>
            <person name="Reimegard J."/>
            <person name="Sonavane S."/>
            <person name="Akerstrom W."/>
            <person name="Nylinder S."/>
            <person name="Hedman E."/>
            <person name="Kallberg Y."/>
        </authorList>
    </citation>
    <scope>NUCLEOTIDE SEQUENCE [LARGE SCALE GENOMIC DNA]</scope>
</reference>
<organism evidence="1 2">
    <name type="scientific">Larinioides sclopetarius</name>
    <dbReference type="NCBI Taxonomy" id="280406"/>
    <lineage>
        <taxon>Eukaryota</taxon>
        <taxon>Metazoa</taxon>
        <taxon>Ecdysozoa</taxon>
        <taxon>Arthropoda</taxon>
        <taxon>Chelicerata</taxon>
        <taxon>Arachnida</taxon>
        <taxon>Araneae</taxon>
        <taxon>Araneomorphae</taxon>
        <taxon>Entelegynae</taxon>
        <taxon>Araneoidea</taxon>
        <taxon>Araneidae</taxon>
        <taxon>Larinioides</taxon>
    </lineage>
</organism>
<keyword evidence="2" id="KW-1185">Reference proteome</keyword>
<dbReference type="Proteomes" id="UP001497382">
    <property type="component" value="Unassembled WGS sequence"/>
</dbReference>
<dbReference type="EMBL" id="CAXIEN010000307">
    <property type="protein sequence ID" value="CAL1292506.1"/>
    <property type="molecule type" value="Genomic_DNA"/>
</dbReference>
<feature type="non-terminal residue" evidence="1">
    <location>
        <position position="1"/>
    </location>
</feature>
<dbReference type="AlphaFoldDB" id="A0AAV2B9H7"/>
<proteinExistence type="predicted"/>
<name>A0AAV2B9H7_9ARAC</name>
<comment type="caution">
    <text evidence="1">The sequence shown here is derived from an EMBL/GenBank/DDBJ whole genome shotgun (WGS) entry which is preliminary data.</text>
</comment>